<dbReference type="Gene3D" id="1.10.730.10">
    <property type="entry name" value="Isoleucyl-tRNA Synthetase, Domain 1"/>
    <property type="match status" value="1"/>
</dbReference>
<keyword evidence="7 11" id="KW-0067">ATP-binding</keyword>
<comment type="catalytic activity">
    <reaction evidence="10 11">
        <text>tRNA(Arg) + L-arginine + ATP = L-arginyl-tRNA(Arg) + AMP + diphosphate</text>
        <dbReference type="Rhea" id="RHEA:20301"/>
        <dbReference type="Rhea" id="RHEA-COMP:9658"/>
        <dbReference type="Rhea" id="RHEA-COMP:9673"/>
        <dbReference type="ChEBI" id="CHEBI:30616"/>
        <dbReference type="ChEBI" id="CHEBI:32682"/>
        <dbReference type="ChEBI" id="CHEBI:33019"/>
        <dbReference type="ChEBI" id="CHEBI:78442"/>
        <dbReference type="ChEBI" id="CHEBI:78513"/>
        <dbReference type="ChEBI" id="CHEBI:456215"/>
        <dbReference type="EC" id="6.1.1.19"/>
    </reaction>
</comment>
<evidence type="ECO:0000256" key="4">
    <source>
        <dbReference type="ARBA" id="ARBA00022490"/>
    </source>
</evidence>
<evidence type="ECO:0000313" key="15">
    <source>
        <dbReference type="EMBL" id="OGI69585.1"/>
    </source>
</evidence>
<protein>
    <recommendedName>
        <fullName evidence="11">Arginine--tRNA ligase</fullName>
        <ecNumber evidence="11">6.1.1.19</ecNumber>
    </recommendedName>
    <alternativeName>
        <fullName evidence="11">Arginyl-tRNA synthetase</fullName>
        <shortName evidence="11">ArgRS</shortName>
    </alternativeName>
</protein>
<dbReference type="GO" id="GO:0006420">
    <property type="term" value="P:arginyl-tRNA aminoacylation"/>
    <property type="evidence" value="ECO:0007669"/>
    <property type="project" value="UniProtKB-UniRule"/>
</dbReference>
<comment type="similarity">
    <text evidence="2 11 12">Belongs to the class-I aminoacyl-tRNA synthetase family.</text>
</comment>
<dbReference type="CDD" id="cd07956">
    <property type="entry name" value="Anticodon_Ia_Arg"/>
    <property type="match status" value="1"/>
</dbReference>
<feature type="short sequence motif" description="'HIGH' region" evidence="11">
    <location>
        <begin position="126"/>
        <end position="136"/>
    </location>
</feature>
<dbReference type="Gene3D" id="3.30.1360.70">
    <property type="entry name" value="Arginyl tRNA synthetase N-terminal domain"/>
    <property type="match status" value="1"/>
</dbReference>
<dbReference type="PROSITE" id="PS00178">
    <property type="entry name" value="AA_TRNA_LIGASE_I"/>
    <property type="match status" value="1"/>
</dbReference>
<keyword evidence="8 11" id="KW-0648">Protein biosynthesis</keyword>
<organism evidence="15 16">
    <name type="scientific">Candidatus Nomurabacteria bacterium RIFCSPHIGHO2_01_FULL_42_16</name>
    <dbReference type="NCBI Taxonomy" id="1801743"/>
    <lineage>
        <taxon>Bacteria</taxon>
        <taxon>Candidatus Nomuraibacteriota</taxon>
    </lineage>
</organism>
<dbReference type="EC" id="6.1.1.19" evidence="11"/>
<dbReference type="SUPFAM" id="SSF47323">
    <property type="entry name" value="Anticodon-binding domain of a subclass of class I aminoacyl-tRNA synthetases"/>
    <property type="match status" value="1"/>
</dbReference>
<dbReference type="CDD" id="cd00671">
    <property type="entry name" value="ArgRS_core"/>
    <property type="match status" value="1"/>
</dbReference>
<dbReference type="Pfam" id="PF03485">
    <property type="entry name" value="Arg_tRNA_synt_N"/>
    <property type="match status" value="1"/>
</dbReference>
<dbReference type="Pfam" id="PF00750">
    <property type="entry name" value="tRNA-synt_1d"/>
    <property type="match status" value="1"/>
</dbReference>
<dbReference type="EMBL" id="MFTT01000023">
    <property type="protein sequence ID" value="OGI69585.1"/>
    <property type="molecule type" value="Genomic_DNA"/>
</dbReference>
<dbReference type="InterPro" id="IPR014729">
    <property type="entry name" value="Rossmann-like_a/b/a_fold"/>
</dbReference>
<evidence type="ECO:0000256" key="1">
    <source>
        <dbReference type="ARBA" id="ARBA00004496"/>
    </source>
</evidence>
<dbReference type="SUPFAM" id="SSF52374">
    <property type="entry name" value="Nucleotidylyl transferase"/>
    <property type="match status" value="1"/>
</dbReference>
<dbReference type="PRINTS" id="PR01038">
    <property type="entry name" value="TRNASYNTHARG"/>
</dbReference>
<dbReference type="InterPro" id="IPR001278">
    <property type="entry name" value="Arg-tRNA-ligase"/>
</dbReference>
<evidence type="ECO:0000256" key="7">
    <source>
        <dbReference type="ARBA" id="ARBA00022840"/>
    </source>
</evidence>
<dbReference type="SUPFAM" id="SSF55190">
    <property type="entry name" value="Arginyl-tRNA synthetase (ArgRS), N-terminal 'additional' domain"/>
    <property type="match status" value="1"/>
</dbReference>
<evidence type="ECO:0000256" key="5">
    <source>
        <dbReference type="ARBA" id="ARBA00022598"/>
    </source>
</evidence>
<evidence type="ECO:0000256" key="3">
    <source>
        <dbReference type="ARBA" id="ARBA00011245"/>
    </source>
</evidence>
<proteinExistence type="inferred from homology"/>
<dbReference type="PANTHER" id="PTHR11956:SF5">
    <property type="entry name" value="ARGININE--TRNA LIGASE, CYTOPLASMIC"/>
    <property type="match status" value="1"/>
</dbReference>
<comment type="subcellular location">
    <subcellularLocation>
        <location evidence="1 11">Cytoplasm</location>
    </subcellularLocation>
</comment>
<feature type="domain" description="DALR anticodon binding" evidence="13">
    <location>
        <begin position="448"/>
        <end position="560"/>
    </location>
</feature>
<dbReference type="GO" id="GO:0004814">
    <property type="term" value="F:arginine-tRNA ligase activity"/>
    <property type="evidence" value="ECO:0007669"/>
    <property type="project" value="UniProtKB-UniRule"/>
</dbReference>
<evidence type="ECO:0000256" key="11">
    <source>
        <dbReference type="HAMAP-Rule" id="MF_00123"/>
    </source>
</evidence>
<dbReference type="InterPro" id="IPR008909">
    <property type="entry name" value="DALR_anticod-bd"/>
</dbReference>
<dbReference type="HAMAP" id="MF_00123">
    <property type="entry name" value="Arg_tRNA_synth"/>
    <property type="match status" value="1"/>
</dbReference>
<dbReference type="InterPro" id="IPR009080">
    <property type="entry name" value="tRNAsynth_Ia_anticodon-bd"/>
</dbReference>
<gene>
    <name evidence="11" type="primary">argS</name>
    <name evidence="15" type="ORF">A2824_02795</name>
</gene>
<dbReference type="SMART" id="SM00836">
    <property type="entry name" value="DALR_1"/>
    <property type="match status" value="1"/>
</dbReference>
<dbReference type="GO" id="GO:0005524">
    <property type="term" value="F:ATP binding"/>
    <property type="evidence" value="ECO:0007669"/>
    <property type="project" value="UniProtKB-UniRule"/>
</dbReference>
<dbReference type="FunFam" id="1.10.730.10:FF:000006">
    <property type="entry name" value="Arginyl-tRNA synthetase 2, mitochondrial"/>
    <property type="match status" value="1"/>
</dbReference>
<dbReference type="STRING" id="1801743.A2824_02795"/>
<keyword evidence="5 11" id="KW-0436">Ligase</keyword>
<keyword evidence="6 11" id="KW-0547">Nucleotide-binding</keyword>
<evidence type="ECO:0000256" key="10">
    <source>
        <dbReference type="ARBA" id="ARBA00049339"/>
    </source>
</evidence>
<evidence type="ECO:0000256" key="2">
    <source>
        <dbReference type="ARBA" id="ARBA00005594"/>
    </source>
</evidence>
<keyword evidence="9 11" id="KW-0030">Aminoacyl-tRNA synthetase</keyword>
<evidence type="ECO:0000256" key="9">
    <source>
        <dbReference type="ARBA" id="ARBA00023146"/>
    </source>
</evidence>
<dbReference type="SMART" id="SM01016">
    <property type="entry name" value="Arg_tRNA_synt_N"/>
    <property type="match status" value="1"/>
</dbReference>
<accession>A0A1F6VJ87</accession>
<dbReference type="InterPro" id="IPR005148">
    <property type="entry name" value="Arg-tRNA-synth_N"/>
</dbReference>
<dbReference type="FunFam" id="3.40.50.620:FF:000116">
    <property type="entry name" value="Arginine--tRNA ligase"/>
    <property type="match status" value="1"/>
</dbReference>
<dbReference type="GO" id="GO:0005737">
    <property type="term" value="C:cytoplasm"/>
    <property type="evidence" value="ECO:0007669"/>
    <property type="project" value="UniProtKB-SubCell"/>
</dbReference>
<comment type="subunit">
    <text evidence="3 11">Monomer.</text>
</comment>
<sequence length="560" mass="64433">MIREKIKKSIEDALKKLEIEAKEIHLEHPEDLSHGDYSTNVAMVLAPKSGLKPLQLAEKLKSDLSKGLQKGGFIEKIDIAGPGFINFYLSPEFFNESIKEILERKSDFGKNDLGKGKKVIVEYSSPNIAKPFTIGHLRSTIIGDSIAKILEFSGHQVIRDNHIGDWGTQFGKLIVAIKKWGDEKKLNKSKNPVKILVDLYIKFHKEVEKNPKLEDEAREWFKKLEQHDKETFSLWKKIVDWSMKEFNRLYGRLGVKFDEILPESFFEEKMREVLEEIKNKKIGQMSEGALVIFFTEESHLPPLLVQKSDGTSLYATRELATDKYRKEKYGKDIVIINEVGSEQKEYFKQIFAAEEMLGWFKKGERVHISHGLYRLPEGRMSTRKGNAVWLEDIVNEAVKRAGEFNREVAEPVAIGALKFNDLKRESKSDIVFSWDEILNLKGDSGPYLQYTYARARSVLLKAEQEKIKPSTIYHLPATDPERLLYRFPEVVERAVREYSPHYIAIYLLDLASAFNSFYNEIKIVDKNDPDSPYKVALTQAVSIILKNGLWLLGIQTPEKM</sequence>
<dbReference type="AlphaFoldDB" id="A0A1F6VJ87"/>
<feature type="domain" description="Arginyl tRNA synthetase N-terminal" evidence="14">
    <location>
        <begin position="4"/>
        <end position="89"/>
    </location>
</feature>
<evidence type="ECO:0000259" key="13">
    <source>
        <dbReference type="SMART" id="SM00836"/>
    </source>
</evidence>
<dbReference type="Pfam" id="PF05746">
    <property type="entry name" value="DALR_1"/>
    <property type="match status" value="1"/>
</dbReference>
<evidence type="ECO:0000256" key="6">
    <source>
        <dbReference type="ARBA" id="ARBA00022741"/>
    </source>
</evidence>
<dbReference type="InterPro" id="IPR035684">
    <property type="entry name" value="ArgRS_core"/>
</dbReference>
<dbReference type="InterPro" id="IPR036695">
    <property type="entry name" value="Arg-tRNA-synth_N_sf"/>
</dbReference>
<dbReference type="Gene3D" id="3.40.50.620">
    <property type="entry name" value="HUPs"/>
    <property type="match status" value="1"/>
</dbReference>
<dbReference type="Proteomes" id="UP000178059">
    <property type="component" value="Unassembled WGS sequence"/>
</dbReference>
<dbReference type="PANTHER" id="PTHR11956">
    <property type="entry name" value="ARGINYL-TRNA SYNTHETASE"/>
    <property type="match status" value="1"/>
</dbReference>
<comment type="caution">
    <text evidence="15">The sequence shown here is derived from an EMBL/GenBank/DDBJ whole genome shotgun (WGS) entry which is preliminary data.</text>
</comment>
<keyword evidence="4 11" id="KW-0963">Cytoplasm</keyword>
<name>A0A1F6VJ87_9BACT</name>
<evidence type="ECO:0000256" key="12">
    <source>
        <dbReference type="RuleBase" id="RU363038"/>
    </source>
</evidence>
<reference evidence="15 16" key="1">
    <citation type="journal article" date="2016" name="Nat. Commun.">
        <title>Thousands of microbial genomes shed light on interconnected biogeochemical processes in an aquifer system.</title>
        <authorList>
            <person name="Anantharaman K."/>
            <person name="Brown C.T."/>
            <person name="Hug L.A."/>
            <person name="Sharon I."/>
            <person name="Castelle C.J."/>
            <person name="Probst A.J."/>
            <person name="Thomas B.C."/>
            <person name="Singh A."/>
            <person name="Wilkins M.J."/>
            <person name="Karaoz U."/>
            <person name="Brodie E.L."/>
            <person name="Williams K.H."/>
            <person name="Hubbard S.S."/>
            <person name="Banfield J.F."/>
        </authorList>
    </citation>
    <scope>NUCLEOTIDE SEQUENCE [LARGE SCALE GENOMIC DNA]</scope>
</reference>
<evidence type="ECO:0000313" key="16">
    <source>
        <dbReference type="Proteomes" id="UP000178059"/>
    </source>
</evidence>
<dbReference type="InterPro" id="IPR001412">
    <property type="entry name" value="aa-tRNA-synth_I_CS"/>
</dbReference>
<dbReference type="NCBIfam" id="TIGR00456">
    <property type="entry name" value="argS"/>
    <property type="match status" value="1"/>
</dbReference>
<evidence type="ECO:0000259" key="14">
    <source>
        <dbReference type="SMART" id="SM01016"/>
    </source>
</evidence>
<evidence type="ECO:0000256" key="8">
    <source>
        <dbReference type="ARBA" id="ARBA00022917"/>
    </source>
</evidence>